<evidence type="ECO:0000256" key="1">
    <source>
        <dbReference type="SAM" id="SignalP"/>
    </source>
</evidence>
<dbReference type="AlphaFoldDB" id="A0A4R2L9Y8"/>
<evidence type="ECO:0000313" key="3">
    <source>
        <dbReference type="Proteomes" id="UP000294980"/>
    </source>
</evidence>
<sequence length="213" mass="23149">MYCRLAISAIMLLLSLNTSADALAVKGGISSWWPGAEGPRNSGDSEQVFSAFAALEHPVPFVPNARLRVWDYSGEREGGIDLTTVDAILYYEIFDNDAIDLDLGVAATHFRNGRIGFDDTFSGWLPQAYGTLRMPVTGSGTGFGLYAEGTGTHWEGSRTLDIEGGVDFKIDAPLLDVLFRAGYRHVTNDLDDFDRVDGKLEFSGFAIGVIVDL</sequence>
<feature type="chain" id="PRO_5020212117" evidence="1">
    <location>
        <begin position="21"/>
        <end position="213"/>
    </location>
</feature>
<name>A0A4R2L9Y8_9GAMM</name>
<comment type="caution">
    <text evidence="2">The sequence shown here is derived from an EMBL/GenBank/DDBJ whole genome shotgun (WGS) entry which is preliminary data.</text>
</comment>
<reference evidence="2 3" key="1">
    <citation type="submission" date="2019-03" db="EMBL/GenBank/DDBJ databases">
        <title>Genomic Encyclopedia of Type Strains, Phase IV (KMG-IV): sequencing the most valuable type-strain genomes for metagenomic binning, comparative biology and taxonomic classification.</title>
        <authorList>
            <person name="Goeker M."/>
        </authorList>
    </citation>
    <scope>NUCLEOTIDE SEQUENCE [LARGE SCALE GENOMIC DNA]</scope>
    <source>
        <strain evidence="2 3">DSM 23344</strain>
    </source>
</reference>
<dbReference type="NCBIfam" id="TIGR04219">
    <property type="entry name" value="OMP_w_GlyGly"/>
    <property type="match status" value="1"/>
</dbReference>
<dbReference type="RefSeq" id="WP_117315662.1">
    <property type="nucleotide sequence ID" value="NZ_QQSW01000003.1"/>
</dbReference>
<keyword evidence="3" id="KW-1185">Reference proteome</keyword>
<proteinExistence type="predicted"/>
<protein>
    <submittedName>
        <fullName evidence="2">Outer membrane protein</fullName>
    </submittedName>
</protein>
<keyword evidence="1" id="KW-0732">Signal</keyword>
<dbReference type="Proteomes" id="UP000294980">
    <property type="component" value="Unassembled WGS sequence"/>
</dbReference>
<dbReference type="OrthoDB" id="6708408at2"/>
<dbReference type="EMBL" id="SLWX01000005">
    <property type="protein sequence ID" value="TCO76065.1"/>
    <property type="molecule type" value="Genomic_DNA"/>
</dbReference>
<organism evidence="2 3">
    <name type="scientific">Chromatocurvus halotolerans</name>
    <dbReference type="NCBI Taxonomy" id="1132028"/>
    <lineage>
        <taxon>Bacteria</taxon>
        <taxon>Pseudomonadati</taxon>
        <taxon>Pseudomonadota</taxon>
        <taxon>Gammaproteobacteria</taxon>
        <taxon>Cellvibrionales</taxon>
        <taxon>Halieaceae</taxon>
        <taxon>Chromatocurvus</taxon>
    </lineage>
</organism>
<gene>
    <name evidence="2" type="ORF">EV688_10525</name>
</gene>
<dbReference type="InterPro" id="IPR026387">
    <property type="entry name" value="OMP_w_GlyGly"/>
</dbReference>
<feature type="signal peptide" evidence="1">
    <location>
        <begin position="1"/>
        <end position="20"/>
    </location>
</feature>
<accession>A0A4R2L9Y8</accession>
<evidence type="ECO:0000313" key="2">
    <source>
        <dbReference type="EMBL" id="TCO76065.1"/>
    </source>
</evidence>